<comment type="subcellular location">
    <subcellularLocation>
        <location evidence="2">Membrane</location>
        <topology evidence="2">Multi-pass membrane protein</topology>
    </subcellularLocation>
</comment>
<dbReference type="Gene3D" id="1.20.120.1770">
    <property type="match status" value="2"/>
</dbReference>
<evidence type="ECO:0000256" key="4">
    <source>
        <dbReference type="ARBA" id="ARBA00022617"/>
    </source>
</evidence>
<dbReference type="Proteomes" id="UP000678499">
    <property type="component" value="Unassembled WGS sequence"/>
</dbReference>
<protein>
    <recommendedName>
        <fullName evidence="12">Cytochrome b561 domain-containing protein</fullName>
    </recommendedName>
</protein>
<keyword evidence="5 11" id="KW-0812">Transmembrane</keyword>
<feature type="transmembrane region" description="Helical" evidence="11">
    <location>
        <begin position="234"/>
        <end position="257"/>
    </location>
</feature>
<dbReference type="EMBL" id="CAJPEX010000014">
    <property type="protein sequence ID" value="CAG0912405.1"/>
    <property type="molecule type" value="Genomic_DNA"/>
</dbReference>
<evidence type="ECO:0000256" key="5">
    <source>
        <dbReference type="ARBA" id="ARBA00022692"/>
    </source>
</evidence>
<keyword evidence="9" id="KW-0408">Iron</keyword>
<keyword evidence="7" id="KW-0249">Electron transport</keyword>
<evidence type="ECO:0000256" key="8">
    <source>
        <dbReference type="ARBA" id="ARBA00022989"/>
    </source>
</evidence>
<dbReference type="InterPro" id="IPR043205">
    <property type="entry name" value="CYB561/CYBRD1-like"/>
</dbReference>
<sequence>MEQSVQELIDFRWFTVCYSAIQIIGILIIALLIAWLTNHCGGFAWAAHPQLQFNWHPLLMVVGMIYMYANDFILSINPSRRIKMEQSVQELIDFRWFTVCYSAIQIIGILIIALLIAWLTNHCGGFAWAAHPQLQFNWHPLLMVVGMIYMYANGMLVYRVFRTERKRKLKIVHAVAQLFTFFLFVIGLKAVFDAHEASKTPNLYSLHSWFGIWVAGFLSFLFPGIKHAFRSKYLPIHTLFGLIIFSLSCITALMGLLEKAVLKLSKDNLYEQLGSEAVLINVTGIFILIFGMLAIFITAQPGYKRKPLPEDELLLTDAIHE</sequence>
<dbReference type="InterPro" id="IPR006593">
    <property type="entry name" value="Cyt_b561/ferric_Rdtase_TM"/>
</dbReference>
<evidence type="ECO:0000256" key="1">
    <source>
        <dbReference type="ARBA" id="ARBA00001970"/>
    </source>
</evidence>
<dbReference type="PROSITE" id="PS50939">
    <property type="entry name" value="CYTOCHROME_B561"/>
    <property type="match status" value="1"/>
</dbReference>
<keyword evidence="10 11" id="KW-0472">Membrane</keyword>
<dbReference type="PANTHER" id="PTHR10106">
    <property type="entry name" value="CYTOCHROME B561-RELATED"/>
    <property type="match status" value="1"/>
</dbReference>
<reference evidence="13" key="1">
    <citation type="submission" date="2020-11" db="EMBL/GenBank/DDBJ databases">
        <authorList>
            <person name="Tran Van P."/>
        </authorList>
    </citation>
    <scope>NUCLEOTIDE SEQUENCE</scope>
</reference>
<dbReference type="GO" id="GO:0046872">
    <property type="term" value="F:metal ion binding"/>
    <property type="evidence" value="ECO:0007669"/>
    <property type="project" value="UniProtKB-KW"/>
</dbReference>
<evidence type="ECO:0000256" key="7">
    <source>
        <dbReference type="ARBA" id="ARBA00022982"/>
    </source>
</evidence>
<feature type="transmembrane region" description="Helical" evidence="11">
    <location>
        <begin position="277"/>
        <end position="299"/>
    </location>
</feature>
<evidence type="ECO:0000256" key="2">
    <source>
        <dbReference type="ARBA" id="ARBA00004141"/>
    </source>
</evidence>
<feature type="transmembrane region" description="Helical" evidence="11">
    <location>
        <begin position="204"/>
        <end position="222"/>
    </location>
</feature>
<dbReference type="SMART" id="SM00665">
    <property type="entry name" value="B561"/>
    <property type="match status" value="1"/>
</dbReference>
<evidence type="ECO:0000313" key="14">
    <source>
        <dbReference type="Proteomes" id="UP000678499"/>
    </source>
</evidence>
<dbReference type="GO" id="GO:0016020">
    <property type="term" value="C:membrane"/>
    <property type="evidence" value="ECO:0007669"/>
    <property type="project" value="UniProtKB-SubCell"/>
</dbReference>
<keyword evidence="4" id="KW-0349">Heme</keyword>
<dbReference type="EMBL" id="OA882051">
    <property type="protein sequence ID" value="CAD7272253.1"/>
    <property type="molecule type" value="Genomic_DNA"/>
</dbReference>
<evidence type="ECO:0000256" key="9">
    <source>
        <dbReference type="ARBA" id="ARBA00023004"/>
    </source>
</evidence>
<feature type="transmembrane region" description="Helical" evidence="11">
    <location>
        <begin position="171"/>
        <end position="192"/>
    </location>
</feature>
<evidence type="ECO:0000256" key="3">
    <source>
        <dbReference type="ARBA" id="ARBA00022448"/>
    </source>
</evidence>
<feature type="transmembrane region" description="Helical" evidence="11">
    <location>
        <begin position="96"/>
        <end position="118"/>
    </location>
</feature>
<evidence type="ECO:0000313" key="13">
    <source>
        <dbReference type="EMBL" id="CAD7272253.1"/>
    </source>
</evidence>
<dbReference type="AlphaFoldDB" id="A0A7R9BBW2"/>
<evidence type="ECO:0000259" key="12">
    <source>
        <dbReference type="PROSITE" id="PS50939"/>
    </source>
</evidence>
<keyword evidence="3" id="KW-0813">Transport</keyword>
<dbReference type="PANTHER" id="PTHR10106:SF0">
    <property type="entry name" value="LD36721P"/>
    <property type="match status" value="1"/>
</dbReference>
<evidence type="ECO:0000256" key="11">
    <source>
        <dbReference type="SAM" id="Phobius"/>
    </source>
</evidence>
<dbReference type="GO" id="GO:0016491">
    <property type="term" value="F:oxidoreductase activity"/>
    <property type="evidence" value="ECO:0007669"/>
    <property type="project" value="InterPro"/>
</dbReference>
<feature type="transmembrane region" description="Helical" evidence="11">
    <location>
        <begin position="12"/>
        <end position="35"/>
    </location>
</feature>
<keyword evidence="14" id="KW-1185">Reference proteome</keyword>
<dbReference type="OrthoDB" id="907479at2759"/>
<evidence type="ECO:0000256" key="10">
    <source>
        <dbReference type="ARBA" id="ARBA00023136"/>
    </source>
</evidence>
<dbReference type="Pfam" id="PF03188">
    <property type="entry name" value="Cytochrom_B561"/>
    <property type="match status" value="1"/>
</dbReference>
<feature type="transmembrane region" description="Helical" evidence="11">
    <location>
        <begin position="138"/>
        <end position="159"/>
    </location>
</feature>
<dbReference type="FunFam" id="1.20.120.1770:FF:000001">
    <property type="entry name" value="Cytochrome b reductase 1"/>
    <property type="match status" value="1"/>
</dbReference>
<keyword evidence="6" id="KW-0479">Metal-binding</keyword>
<comment type="cofactor">
    <cofactor evidence="1">
        <name>heme b</name>
        <dbReference type="ChEBI" id="CHEBI:60344"/>
    </cofactor>
</comment>
<name>A0A7R9BBW2_9CRUS</name>
<organism evidence="13">
    <name type="scientific">Notodromas monacha</name>
    <dbReference type="NCBI Taxonomy" id="399045"/>
    <lineage>
        <taxon>Eukaryota</taxon>
        <taxon>Metazoa</taxon>
        <taxon>Ecdysozoa</taxon>
        <taxon>Arthropoda</taxon>
        <taxon>Crustacea</taxon>
        <taxon>Oligostraca</taxon>
        <taxon>Ostracoda</taxon>
        <taxon>Podocopa</taxon>
        <taxon>Podocopida</taxon>
        <taxon>Cypridocopina</taxon>
        <taxon>Cypridoidea</taxon>
        <taxon>Cyprididae</taxon>
        <taxon>Notodromas</taxon>
    </lineage>
</organism>
<feature type="transmembrane region" description="Helical" evidence="11">
    <location>
        <begin position="55"/>
        <end position="76"/>
    </location>
</feature>
<evidence type="ECO:0000256" key="6">
    <source>
        <dbReference type="ARBA" id="ARBA00022723"/>
    </source>
</evidence>
<accession>A0A7R9BBW2</accession>
<gene>
    <name evidence="13" type="ORF">NMOB1V02_LOCUS195</name>
</gene>
<proteinExistence type="predicted"/>
<feature type="domain" description="Cytochrome b561" evidence="12">
    <location>
        <begin position="103"/>
        <end position="299"/>
    </location>
</feature>
<keyword evidence="8 11" id="KW-1133">Transmembrane helix</keyword>